<sequence length="146" mass="16489">MSGHEFQLHNRVDKLAEIIGLKKNDAFKIVTYLEKDRTPFNPALHPMHESLTKLANNSSNPSEFTQKYNELKGKNVRDLDAFVFFLSELCEKAETPGIKKLLEPRQNFTSTIESTIVPDSISSGNSSSKLSSTALAEVFNLFKMFF</sequence>
<name>A0A3M7SUK1_BRAPC</name>
<dbReference type="Proteomes" id="UP000276133">
    <property type="component" value="Unassembled WGS sequence"/>
</dbReference>
<evidence type="ECO:0000313" key="1">
    <source>
        <dbReference type="EMBL" id="RNA39511.1"/>
    </source>
</evidence>
<accession>A0A3M7SUK1</accession>
<dbReference type="OrthoDB" id="2192946at2759"/>
<protein>
    <submittedName>
        <fullName evidence="1">Gamma-tubulin complex component 2</fullName>
    </submittedName>
</protein>
<evidence type="ECO:0000313" key="2">
    <source>
        <dbReference type="Proteomes" id="UP000276133"/>
    </source>
</evidence>
<proteinExistence type="predicted"/>
<dbReference type="EMBL" id="REGN01000743">
    <property type="protein sequence ID" value="RNA39511.1"/>
    <property type="molecule type" value="Genomic_DNA"/>
</dbReference>
<keyword evidence="2" id="KW-1185">Reference proteome</keyword>
<gene>
    <name evidence="1" type="ORF">BpHYR1_050364</name>
</gene>
<dbReference type="AlphaFoldDB" id="A0A3M7SUK1"/>
<dbReference type="STRING" id="10195.A0A3M7SUK1"/>
<comment type="caution">
    <text evidence="1">The sequence shown here is derived from an EMBL/GenBank/DDBJ whole genome shotgun (WGS) entry which is preliminary data.</text>
</comment>
<organism evidence="1 2">
    <name type="scientific">Brachionus plicatilis</name>
    <name type="common">Marine rotifer</name>
    <name type="synonym">Brachionus muelleri</name>
    <dbReference type="NCBI Taxonomy" id="10195"/>
    <lineage>
        <taxon>Eukaryota</taxon>
        <taxon>Metazoa</taxon>
        <taxon>Spiralia</taxon>
        <taxon>Gnathifera</taxon>
        <taxon>Rotifera</taxon>
        <taxon>Eurotatoria</taxon>
        <taxon>Monogononta</taxon>
        <taxon>Pseudotrocha</taxon>
        <taxon>Ploima</taxon>
        <taxon>Brachionidae</taxon>
        <taxon>Brachionus</taxon>
    </lineage>
</organism>
<reference evidence="1 2" key="1">
    <citation type="journal article" date="2018" name="Sci. Rep.">
        <title>Genomic signatures of local adaptation to the degree of environmental predictability in rotifers.</title>
        <authorList>
            <person name="Franch-Gras L."/>
            <person name="Hahn C."/>
            <person name="Garcia-Roger E.M."/>
            <person name="Carmona M.J."/>
            <person name="Serra M."/>
            <person name="Gomez A."/>
        </authorList>
    </citation>
    <scope>NUCLEOTIDE SEQUENCE [LARGE SCALE GENOMIC DNA]</scope>
    <source>
        <strain evidence="1">HYR1</strain>
    </source>
</reference>